<sequence length="289" mass="32856">MREPFVFIHFRDCDPRESILLNWKTGESQSFWLRWDSPETAGSEVLTNIDNAKFHPFREAILIRYTVPNSSGQGTTSVGRGKTTYLAELDIARLLRDHGMSIESSEEFSLTPLAHVDHTSIPGWQPASLLTTCPIQISGTSSWCLNFLLLPRVDELEVYSPDMDFPIPVLVSLRFSGGKESARLITSIPLPKDLQVPSLRILIPRRLPLQYDFVSWAKINYKIALLYCGADGLSPPCWVDFQLYCPSLGLGSAKNPTDGDWLRYHYYSVFDWPSGRFITVYRKLTVVQY</sequence>
<evidence type="ECO:0000313" key="2">
    <source>
        <dbReference type="Proteomes" id="UP000076798"/>
    </source>
</evidence>
<keyword evidence="2" id="KW-1185">Reference proteome</keyword>
<accession>A0A165ZUM8</accession>
<proteinExistence type="predicted"/>
<dbReference type="Proteomes" id="UP000076798">
    <property type="component" value="Unassembled WGS sequence"/>
</dbReference>
<name>A0A165ZUM8_9AGAM</name>
<dbReference type="EMBL" id="KV428171">
    <property type="protein sequence ID" value="KZT34652.1"/>
    <property type="molecule type" value="Genomic_DNA"/>
</dbReference>
<reference evidence="1 2" key="1">
    <citation type="journal article" date="2016" name="Mol. Biol. Evol.">
        <title>Comparative Genomics of Early-Diverging Mushroom-Forming Fungi Provides Insights into the Origins of Lignocellulose Decay Capabilities.</title>
        <authorList>
            <person name="Nagy L.G."/>
            <person name="Riley R."/>
            <person name="Tritt A."/>
            <person name="Adam C."/>
            <person name="Daum C."/>
            <person name="Floudas D."/>
            <person name="Sun H."/>
            <person name="Yadav J.S."/>
            <person name="Pangilinan J."/>
            <person name="Larsson K.H."/>
            <person name="Matsuura K."/>
            <person name="Barry K."/>
            <person name="Labutti K."/>
            <person name="Kuo R."/>
            <person name="Ohm R.A."/>
            <person name="Bhattacharya S.S."/>
            <person name="Shirouzu T."/>
            <person name="Yoshinaga Y."/>
            <person name="Martin F.M."/>
            <person name="Grigoriev I.V."/>
            <person name="Hibbett D.S."/>
        </authorList>
    </citation>
    <scope>NUCLEOTIDE SEQUENCE [LARGE SCALE GENOMIC DNA]</scope>
    <source>
        <strain evidence="1 2">HHB10207 ss-3</strain>
    </source>
</reference>
<evidence type="ECO:0000313" key="1">
    <source>
        <dbReference type="EMBL" id="KZT34652.1"/>
    </source>
</evidence>
<gene>
    <name evidence="1" type="ORF">SISSUDRAFT_255372</name>
</gene>
<organism evidence="1 2">
    <name type="scientific">Sistotremastrum suecicum HHB10207 ss-3</name>
    <dbReference type="NCBI Taxonomy" id="1314776"/>
    <lineage>
        <taxon>Eukaryota</taxon>
        <taxon>Fungi</taxon>
        <taxon>Dikarya</taxon>
        <taxon>Basidiomycota</taxon>
        <taxon>Agaricomycotina</taxon>
        <taxon>Agaricomycetes</taxon>
        <taxon>Sistotremastrales</taxon>
        <taxon>Sistotremastraceae</taxon>
        <taxon>Sistotremastrum</taxon>
    </lineage>
</organism>
<protein>
    <submittedName>
        <fullName evidence="1">Uncharacterized protein</fullName>
    </submittedName>
</protein>
<dbReference type="AlphaFoldDB" id="A0A165ZUM8"/>